<feature type="non-terminal residue" evidence="1">
    <location>
        <position position="1"/>
    </location>
</feature>
<evidence type="ECO:0000313" key="1">
    <source>
        <dbReference type="EMBL" id="MDN4175939.1"/>
    </source>
</evidence>
<organism evidence="1 2">
    <name type="scientific">Nocardioides oceani</name>
    <dbReference type="NCBI Taxonomy" id="3058369"/>
    <lineage>
        <taxon>Bacteria</taxon>
        <taxon>Bacillati</taxon>
        <taxon>Actinomycetota</taxon>
        <taxon>Actinomycetes</taxon>
        <taxon>Propionibacteriales</taxon>
        <taxon>Nocardioidaceae</taxon>
        <taxon>Nocardioides</taxon>
    </lineage>
</organism>
<proteinExistence type="predicted"/>
<dbReference type="RefSeq" id="WP_300955334.1">
    <property type="nucleotide sequence ID" value="NZ_JAUHJQ010000124.1"/>
</dbReference>
<protein>
    <recommendedName>
        <fullName evidence="3">Haloacid dehalogenase</fullName>
    </recommendedName>
</protein>
<evidence type="ECO:0000313" key="2">
    <source>
        <dbReference type="Proteomes" id="UP001168620"/>
    </source>
</evidence>
<dbReference type="InterPro" id="IPR023214">
    <property type="entry name" value="HAD_sf"/>
</dbReference>
<reference evidence="1" key="1">
    <citation type="submission" date="2023-06" db="EMBL/GenBank/DDBJ databases">
        <title>Draft genome sequence of Nocardioides sp. SOB77.</title>
        <authorList>
            <person name="Zhang G."/>
        </authorList>
    </citation>
    <scope>NUCLEOTIDE SEQUENCE</scope>
    <source>
        <strain evidence="1">SOB77</strain>
    </source>
</reference>
<feature type="non-terminal residue" evidence="1">
    <location>
        <position position="94"/>
    </location>
</feature>
<accession>A0ABT8FMP0</accession>
<dbReference type="Gene3D" id="1.10.150.750">
    <property type="match status" value="1"/>
</dbReference>
<dbReference type="EMBL" id="JAUHJQ010000124">
    <property type="protein sequence ID" value="MDN4175939.1"/>
    <property type="molecule type" value="Genomic_DNA"/>
</dbReference>
<dbReference type="InterPro" id="IPR036412">
    <property type="entry name" value="HAD-like_sf"/>
</dbReference>
<dbReference type="Gene3D" id="3.40.50.1000">
    <property type="entry name" value="HAD superfamily/HAD-like"/>
    <property type="match status" value="1"/>
</dbReference>
<evidence type="ECO:0008006" key="3">
    <source>
        <dbReference type="Google" id="ProtNLM"/>
    </source>
</evidence>
<dbReference type="Proteomes" id="UP001168620">
    <property type="component" value="Unassembled WGS sequence"/>
</dbReference>
<gene>
    <name evidence="1" type="ORF">QWY28_23545</name>
</gene>
<comment type="caution">
    <text evidence="1">The sequence shown here is derived from an EMBL/GenBank/DDBJ whole genome shotgun (WGS) entry which is preliminary data.</text>
</comment>
<name>A0ABT8FMP0_9ACTN</name>
<keyword evidence="2" id="KW-1185">Reference proteome</keyword>
<sequence length="94" mass="10203">GHNKALQRTATTPTTFHDVSLEALHRAWRDLGHDESYAAGDLSLLEESVADWPLWPDVAAGIADVAADHRVGLLSNVDDDLARRTRAHALVDPA</sequence>
<dbReference type="SUPFAM" id="SSF56784">
    <property type="entry name" value="HAD-like"/>
    <property type="match status" value="1"/>
</dbReference>